<feature type="transmembrane region" description="Helical" evidence="1">
    <location>
        <begin position="50"/>
        <end position="70"/>
    </location>
</feature>
<comment type="caution">
    <text evidence="2">The sequence shown here is derived from an EMBL/GenBank/DDBJ whole genome shotgun (WGS) entry which is preliminary data.</text>
</comment>
<feature type="transmembrane region" description="Helical" evidence="1">
    <location>
        <begin position="77"/>
        <end position="97"/>
    </location>
</feature>
<evidence type="ECO:0000313" key="3">
    <source>
        <dbReference type="Proteomes" id="UP000482155"/>
    </source>
</evidence>
<keyword evidence="1" id="KW-0472">Membrane</keyword>
<keyword evidence="1" id="KW-0812">Transmembrane</keyword>
<reference evidence="2 3" key="1">
    <citation type="submission" date="2020-02" db="EMBL/GenBank/DDBJ databases">
        <authorList>
            <person name="Kim M.K."/>
        </authorList>
    </citation>
    <scope>NUCLEOTIDE SEQUENCE [LARGE SCALE GENOMIC DNA]</scope>
    <source>
        <strain evidence="2 3">17J57-3</strain>
    </source>
</reference>
<dbReference type="EMBL" id="JAAIVB010000073">
    <property type="protein sequence ID" value="NEX63611.1"/>
    <property type="molecule type" value="Genomic_DNA"/>
</dbReference>
<keyword evidence="1" id="KW-1133">Transmembrane helix</keyword>
<accession>A0A6B3SSI5</accession>
<dbReference type="RefSeq" id="WP_163967554.1">
    <property type="nucleotide sequence ID" value="NZ_JAAIVB010000073.1"/>
</dbReference>
<keyword evidence="3" id="KW-1185">Reference proteome</keyword>
<gene>
    <name evidence="2" type="ORF">G3574_21240</name>
</gene>
<evidence type="ECO:0000256" key="1">
    <source>
        <dbReference type="SAM" id="Phobius"/>
    </source>
</evidence>
<evidence type="ECO:0000313" key="2">
    <source>
        <dbReference type="EMBL" id="NEX63611.1"/>
    </source>
</evidence>
<organism evidence="2 3">
    <name type="scientific">Noviherbaspirillum galbum</name>
    <dbReference type="NCBI Taxonomy" id="2709383"/>
    <lineage>
        <taxon>Bacteria</taxon>
        <taxon>Pseudomonadati</taxon>
        <taxon>Pseudomonadota</taxon>
        <taxon>Betaproteobacteria</taxon>
        <taxon>Burkholderiales</taxon>
        <taxon>Oxalobacteraceae</taxon>
        <taxon>Noviherbaspirillum</taxon>
    </lineage>
</organism>
<dbReference type="AlphaFoldDB" id="A0A6B3SSI5"/>
<sequence>MTGVLRSVIRWLVPAGCIVMGLLYLNSAAFSFWVAGGPPNDFPESWIQRGIWHLCIAFALFSVGAAVFFAMPKFPKLSKIGICFLGMAVVLLIVPVAREFLISDACLDSGGSWNKGEFRCQR</sequence>
<dbReference type="Proteomes" id="UP000482155">
    <property type="component" value="Unassembled WGS sequence"/>
</dbReference>
<name>A0A6B3SSI5_9BURK</name>
<feature type="transmembrane region" description="Helical" evidence="1">
    <location>
        <begin position="12"/>
        <end position="35"/>
    </location>
</feature>
<evidence type="ECO:0008006" key="4">
    <source>
        <dbReference type="Google" id="ProtNLM"/>
    </source>
</evidence>
<protein>
    <recommendedName>
        <fullName evidence="4">Transmembrane protein</fullName>
    </recommendedName>
</protein>
<proteinExistence type="predicted"/>